<dbReference type="PANTHER" id="PTHR11945:SF610">
    <property type="entry name" value="AGAMOUS-LIKE MADS-BOX PROTEIN AGL61"/>
    <property type="match status" value="1"/>
</dbReference>
<comment type="subcellular location">
    <subcellularLocation>
        <location evidence="1">Nucleus</location>
    </subcellularLocation>
</comment>
<dbReference type="GO" id="GO:0005634">
    <property type="term" value="C:nucleus"/>
    <property type="evidence" value="ECO:0007669"/>
    <property type="project" value="UniProtKB-SubCell"/>
</dbReference>
<reference evidence="9" key="1">
    <citation type="submission" date="2023-05" db="EMBL/GenBank/DDBJ databases">
        <title>Genome and transcriptome analyses reveal genes involved in the formation of fine ridges on petal epidermal cells in Hibiscus trionum.</title>
        <authorList>
            <person name="Koshimizu S."/>
            <person name="Masuda S."/>
            <person name="Ishii T."/>
            <person name="Shirasu K."/>
            <person name="Hoshino A."/>
            <person name="Arita M."/>
        </authorList>
    </citation>
    <scope>NUCLEOTIDE SEQUENCE</scope>
    <source>
        <strain evidence="9">Hamamatsu line</strain>
    </source>
</reference>
<dbReference type="SMART" id="SM00432">
    <property type="entry name" value="MADS"/>
    <property type="match status" value="1"/>
</dbReference>
<feature type="coiled-coil region" evidence="6">
    <location>
        <begin position="104"/>
        <end position="176"/>
    </location>
</feature>
<dbReference type="AlphaFoldDB" id="A0A9W7J811"/>
<organism evidence="9 10">
    <name type="scientific">Hibiscus trionum</name>
    <name type="common">Flower of an hour</name>
    <dbReference type="NCBI Taxonomy" id="183268"/>
    <lineage>
        <taxon>Eukaryota</taxon>
        <taxon>Viridiplantae</taxon>
        <taxon>Streptophyta</taxon>
        <taxon>Embryophyta</taxon>
        <taxon>Tracheophyta</taxon>
        <taxon>Spermatophyta</taxon>
        <taxon>Magnoliopsida</taxon>
        <taxon>eudicotyledons</taxon>
        <taxon>Gunneridae</taxon>
        <taxon>Pentapetalae</taxon>
        <taxon>rosids</taxon>
        <taxon>malvids</taxon>
        <taxon>Malvales</taxon>
        <taxon>Malvaceae</taxon>
        <taxon>Malvoideae</taxon>
        <taxon>Hibiscus</taxon>
    </lineage>
</organism>
<feature type="region of interest" description="Disordered" evidence="7">
    <location>
        <begin position="1"/>
        <end position="22"/>
    </location>
</feature>
<evidence type="ECO:0000256" key="1">
    <source>
        <dbReference type="ARBA" id="ARBA00004123"/>
    </source>
</evidence>
<keyword evidence="10" id="KW-1185">Reference proteome</keyword>
<dbReference type="SUPFAM" id="SSF55455">
    <property type="entry name" value="SRF-like"/>
    <property type="match status" value="1"/>
</dbReference>
<evidence type="ECO:0000313" key="10">
    <source>
        <dbReference type="Proteomes" id="UP001165190"/>
    </source>
</evidence>
<evidence type="ECO:0000313" key="9">
    <source>
        <dbReference type="EMBL" id="GMJ06974.1"/>
    </source>
</evidence>
<accession>A0A9W7J811</accession>
<dbReference type="Proteomes" id="UP001165190">
    <property type="component" value="Unassembled WGS sequence"/>
</dbReference>
<dbReference type="PANTHER" id="PTHR11945">
    <property type="entry name" value="MADS BOX PROTEIN"/>
    <property type="match status" value="1"/>
</dbReference>
<dbReference type="GO" id="GO:0000978">
    <property type="term" value="F:RNA polymerase II cis-regulatory region sequence-specific DNA binding"/>
    <property type="evidence" value="ECO:0007669"/>
    <property type="project" value="TreeGrafter"/>
</dbReference>
<dbReference type="GO" id="GO:0046983">
    <property type="term" value="F:protein dimerization activity"/>
    <property type="evidence" value="ECO:0007669"/>
    <property type="project" value="InterPro"/>
</dbReference>
<feature type="compositionally biased region" description="Polar residues" evidence="7">
    <location>
        <begin position="1"/>
        <end position="15"/>
    </location>
</feature>
<keyword evidence="5" id="KW-0539">Nucleus</keyword>
<keyword evidence="3" id="KW-0238">DNA-binding</keyword>
<evidence type="ECO:0000256" key="7">
    <source>
        <dbReference type="SAM" id="MobiDB-lite"/>
    </source>
</evidence>
<proteinExistence type="predicted"/>
<keyword evidence="4" id="KW-0804">Transcription</keyword>
<dbReference type="Pfam" id="PF00319">
    <property type="entry name" value="SRF-TF"/>
    <property type="match status" value="1"/>
</dbReference>
<keyword evidence="2" id="KW-0805">Transcription regulation</keyword>
<feature type="domain" description="MADS-box" evidence="8">
    <location>
        <begin position="18"/>
        <end position="78"/>
    </location>
</feature>
<evidence type="ECO:0000256" key="3">
    <source>
        <dbReference type="ARBA" id="ARBA00023125"/>
    </source>
</evidence>
<dbReference type="InterPro" id="IPR033896">
    <property type="entry name" value="MEF2-like_N"/>
</dbReference>
<sequence>MATLKQAKSSNTNAKATRGRQKIQIKKLENESSRQVTFSKRRNGLFKKASELCVLCGADIGIIVFSPKGKPFCFGHPDIDVILHRFLSEDHLGSTSTSAIVPCFEEFKDECQEALDKLEVEKKRIKEIEKENEEKKRKGEFWWDDPIDNSMGIVELEAYAKAMEELRNNVANRANELMGNIFATAATTAMTIPGGLGNGFPVQNGGFAVGESSGYGDFGLGIEGFNFGHGPDLDY</sequence>
<evidence type="ECO:0000259" key="8">
    <source>
        <dbReference type="PROSITE" id="PS50066"/>
    </source>
</evidence>
<dbReference type="GO" id="GO:0000981">
    <property type="term" value="F:DNA-binding transcription factor activity, RNA polymerase II-specific"/>
    <property type="evidence" value="ECO:0007669"/>
    <property type="project" value="TreeGrafter"/>
</dbReference>
<comment type="caution">
    <text evidence="9">The sequence shown here is derived from an EMBL/GenBank/DDBJ whole genome shotgun (WGS) entry which is preliminary data.</text>
</comment>
<name>A0A9W7J811_HIBTR</name>
<evidence type="ECO:0000256" key="4">
    <source>
        <dbReference type="ARBA" id="ARBA00023163"/>
    </source>
</evidence>
<dbReference type="InterPro" id="IPR002100">
    <property type="entry name" value="TF_MADSbox"/>
</dbReference>
<dbReference type="Gene3D" id="3.40.1810.10">
    <property type="entry name" value="Transcription factor, MADS-box"/>
    <property type="match status" value="1"/>
</dbReference>
<keyword evidence="6" id="KW-0175">Coiled coil</keyword>
<evidence type="ECO:0000256" key="6">
    <source>
        <dbReference type="SAM" id="Coils"/>
    </source>
</evidence>
<protein>
    <submittedName>
        <fullName evidence="9">DIANA, AGAMOUS-like 61</fullName>
    </submittedName>
</protein>
<dbReference type="InterPro" id="IPR036879">
    <property type="entry name" value="TF_MADSbox_sf"/>
</dbReference>
<dbReference type="GO" id="GO:0045944">
    <property type="term" value="P:positive regulation of transcription by RNA polymerase II"/>
    <property type="evidence" value="ECO:0007669"/>
    <property type="project" value="InterPro"/>
</dbReference>
<dbReference type="PRINTS" id="PR00404">
    <property type="entry name" value="MADSDOMAIN"/>
</dbReference>
<dbReference type="OrthoDB" id="1896642at2759"/>
<evidence type="ECO:0000256" key="5">
    <source>
        <dbReference type="ARBA" id="ARBA00023242"/>
    </source>
</evidence>
<dbReference type="EMBL" id="BSYR01000046">
    <property type="protein sequence ID" value="GMJ06974.1"/>
    <property type="molecule type" value="Genomic_DNA"/>
</dbReference>
<dbReference type="PROSITE" id="PS50066">
    <property type="entry name" value="MADS_BOX_2"/>
    <property type="match status" value="1"/>
</dbReference>
<dbReference type="FunFam" id="3.40.1810.10:FF:000006">
    <property type="entry name" value="Agamous-like MADS-box protein AGL62"/>
    <property type="match status" value="1"/>
</dbReference>
<gene>
    <name evidence="9" type="ORF">HRI_004366600</name>
</gene>
<dbReference type="CDD" id="cd00265">
    <property type="entry name" value="MADS_MEF2_like"/>
    <property type="match status" value="1"/>
</dbReference>
<evidence type="ECO:0000256" key="2">
    <source>
        <dbReference type="ARBA" id="ARBA00023015"/>
    </source>
</evidence>